<proteinExistence type="predicted"/>
<accession>K0TF05</accession>
<dbReference type="InterPro" id="IPR013083">
    <property type="entry name" value="Znf_RING/FYVE/PHD"/>
</dbReference>
<dbReference type="GO" id="GO:0016787">
    <property type="term" value="F:hydrolase activity"/>
    <property type="evidence" value="ECO:0007669"/>
    <property type="project" value="UniProtKB-KW"/>
</dbReference>
<dbReference type="PROSITE" id="PS50016">
    <property type="entry name" value="ZF_PHD_2"/>
    <property type="match status" value="1"/>
</dbReference>
<feature type="domain" description="PHD-type" evidence="10">
    <location>
        <begin position="273"/>
        <end position="324"/>
    </location>
</feature>
<dbReference type="Proteomes" id="UP000266841">
    <property type="component" value="Unassembled WGS sequence"/>
</dbReference>
<evidence type="ECO:0000313" key="11">
    <source>
        <dbReference type="EMBL" id="EJK75659.1"/>
    </source>
</evidence>
<dbReference type="GO" id="GO:0005634">
    <property type="term" value="C:nucleus"/>
    <property type="evidence" value="ECO:0007669"/>
    <property type="project" value="TreeGrafter"/>
</dbReference>
<dbReference type="GO" id="GO:0005524">
    <property type="term" value="F:ATP binding"/>
    <property type="evidence" value="ECO:0007669"/>
    <property type="project" value="UniProtKB-KW"/>
</dbReference>
<feature type="non-terminal residue" evidence="11">
    <location>
        <position position="1139"/>
    </location>
</feature>
<sequence>MAEVICIDSSDDEPCQARKMNLSLPPGPLGIGIQQSSNGLCIVTSIPREGSSVLQVGDIIQSLNGIVMATVEGGISAWTRLFTAFSTGTRNVVVQRGQGIAAAKSGNSVKSQKKEAAPGKGKIPPTQPATKTADAAKKGKKKGLKHTESNANHKRKQLNLKSKPTKDAKKAKKTTSAKAGTIIPDWNHDDAIDPSRSYYICANGDSTHQICETVGLDDWRQLGKVEFNARFYGEMKASLQFQKGTIIKLPTKLCSKWKLSKLMDNHVEEVQEAGTCSKCGKKENPDDEDQMLICDGCDLEIHVSCAGLDSVPEGDFLCDKCLDVMSARKAAAADGRERSLKIQLPKLPAIDNDSKAMAEHALTRFEVDVTARRDEVLSSLAQNTRVMAETLEARIVEARSKVERQTNFVSSKQRSLDSARNSVFSKYGLRGWQFKNFGLSYIKYRKCDGSTGVVRKQKKWDGDVVDPEWEQYYQKVIQCSREMKALNEARCLKNAEKKLSSLTDDLNELRNERHSQTEQDQVDRRRIEVNFAKLLSSPQLDWEKKKEYENRRGCAPLFLGAVIVQNADEVRLLNVLTEPVELIVTIPIHRSAQSDSRELQIGSECYVFGAADLFCSDRNDQVPMDFAPTSVRGAQRDLMAMLLRDQRNGSLRVTRTSIPSSVSLRGTSDERLGDTLKCFDLSELVRDCQYPISGMPTADTPAQLAKNGLVLRNYQKTSLQWLLDKEKNPSGLGSAGELWSRMRGIRSDQSFYFCELTGSIISDIFDYSGDVGQKDASKLCGDSFPSSAIIGSEMGLGKTVIALSLIVASPPSIQNRVLPREHIATIDHPAYVAPPTVVHAISSSSKKAFLSNGTLVVAPMTLCPQWQSEIERFAPFLSCVTLHNEEKNKVEDIASKDIVVISTFLLSSSMHGNAALMSKLKRIHFHRIMVDESHYNNTGDRVKTALAQLSSTHRYCVTGTPVGHSLVDLYGQLRFLRVPQFARKDFWEQNISKPYAEHNYNALNVLRSLLSRTAIRHSKAQTVGEGDALIALPPRTVETLLIEFGSEAERKLYDYLETKNTTRFKSLRTESPSTVLGKFMELQGMLYSARLACAHASIVNLDSIHKVNEKLRAEKEKKERDARGKKGTTEQEKKKTNLL</sequence>
<evidence type="ECO:0000256" key="9">
    <source>
        <dbReference type="SAM" id="MobiDB-lite"/>
    </source>
</evidence>
<dbReference type="GO" id="GO:0008094">
    <property type="term" value="F:ATP-dependent activity, acting on DNA"/>
    <property type="evidence" value="ECO:0007669"/>
    <property type="project" value="TreeGrafter"/>
</dbReference>
<dbReference type="SMART" id="SM00249">
    <property type="entry name" value="PHD"/>
    <property type="match status" value="1"/>
</dbReference>
<evidence type="ECO:0000256" key="6">
    <source>
        <dbReference type="ARBA" id="ARBA00022840"/>
    </source>
</evidence>
<evidence type="ECO:0000259" key="10">
    <source>
        <dbReference type="PROSITE" id="PS50016"/>
    </source>
</evidence>
<evidence type="ECO:0000256" key="4">
    <source>
        <dbReference type="ARBA" id="ARBA00022801"/>
    </source>
</evidence>
<keyword evidence="1" id="KW-0479">Metal-binding</keyword>
<feature type="region of interest" description="Disordered" evidence="9">
    <location>
        <begin position="101"/>
        <end position="176"/>
    </location>
</feature>
<keyword evidence="6" id="KW-0067">ATP-binding</keyword>
<keyword evidence="2" id="KW-0547">Nucleotide-binding</keyword>
<dbReference type="InterPro" id="IPR001965">
    <property type="entry name" value="Znf_PHD"/>
</dbReference>
<evidence type="ECO:0000256" key="2">
    <source>
        <dbReference type="ARBA" id="ARBA00022741"/>
    </source>
</evidence>
<dbReference type="InterPro" id="IPR019787">
    <property type="entry name" value="Znf_PHD-finger"/>
</dbReference>
<gene>
    <name evidence="11" type="ORF">THAOC_02612</name>
</gene>
<dbReference type="InterPro" id="IPR027417">
    <property type="entry name" value="P-loop_NTPase"/>
</dbReference>
<dbReference type="SUPFAM" id="SSF57903">
    <property type="entry name" value="FYVE/PHD zinc finger"/>
    <property type="match status" value="1"/>
</dbReference>
<evidence type="ECO:0000256" key="7">
    <source>
        <dbReference type="PROSITE-ProRule" id="PRU00146"/>
    </source>
</evidence>
<feature type="region of interest" description="Disordered" evidence="9">
    <location>
        <begin position="1112"/>
        <end position="1139"/>
    </location>
</feature>
<dbReference type="Gene3D" id="3.40.50.10810">
    <property type="entry name" value="Tandem AAA-ATPase domain"/>
    <property type="match status" value="1"/>
</dbReference>
<dbReference type="Pfam" id="PF00176">
    <property type="entry name" value="SNF2-rel_dom"/>
    <property type="match status" value="1"/>
</dbReference>
<dbReference type="GO" id="GO:0008270">
    <property type="term" value="F:zinc ion binding"/>
    <property type="evidence" value="ECO:0007669"/>
    <property type="project" value="UniProtKB-KW"/>
</dbReference>
<dbReference type="InterPro" id="IPR011011">
    <property type="entry name" value="Znf_FYVE_PHD"/>
</dbReference>
<dbReference type="Pfam" id="PF13831">
    <property type="entry name" value="PHD_2"/>
    <property type="match status" value="1"/>
</dbReference>
<dbReference type="AlphaFoldDB" id="K0TF05"/>
<comment type="caution">
    <text evidence="11">The sequence shown here is derived from an EMBL/GenBank/DDBJ whole genome shotgun (WGS) entry which is preliminary data.</text>
</comment>
<evidence type="ECO:0000313" key="12">
    <source>
        <dbReference type="Proteomes" id="UP000266841"/>
    </source>
</evidence>
<dbReference type="PANTHER" id="PTHR45626">
    <property type="entry name" value="TRANSCRIPTION TERMINATION FACTOR 2-RELATED"/>
    <property type="match status" value="1"/>
</dbReference>
<dbReference type="SUPFAM" id="SSF52540">
    <property type="entry name" value="P-loop containing nucleoside triphosphate hydrolases"/>
    <property type="match status" value="1"/>
</dbReference>
<dbReference type="CDD" id="cd18008">
    <property type="entry name" value="DEXDc_SHPRH-like"/>
    <property type="match status" value="1"/>
</dbReference>
<organism evidence="11 12">
    <name type="scientific">Thalassiosira oceanica</name>
    <name type="common">Marine diatom</name>
    <dbReference type="NCBI Taxonomy" id="159749"/>
    <lineage>
        <taxon>Eukaryota</taxon>
        <taxon>Sar</taxon>
        <taxon>Stramenopiles</taxon>
        <taxon>Ochrophyta</taxon>
        <taxon>Bacillariophyta</taxon>
        <taxon>Coscinodiscophyceae</taxon>
        <taxon>Thalassiosirophycidae</taxon>
        <taxon>Thalassiosirales</taxon>
        <taxon>Thalassiosiraceae</taxon>
        <taxon>Thalassiosira</taxon>
    </lineage>
</organism>
<keyword evidence="5" id="KW-0862">Zinc</keyword>
<dbReference type="GO" id="GO:0006281">
    <property type="term" value="P:DNA repair"/>
    <property type="evidence" value="ECO:0007669"/>
    <property type="project" value="TreeGrafter"/>
</dbReference>
<evidence type="ECO:0000256" key="1">
    <source>
        <dbReference type="ARBA" id="ARBA00022723"/>
    </source>
</evidence>
<dbReference type="InterPro" id="IPR038718">
    <property type="entry name" value="SNF2-like_sf"/>
</dbReference>
<name>K0TF05_THAOC</name>
<dbReference type="InterPro" id="IPR014001">
    <property type="entry name" value="Helicase_ATP-bd"/>
</dbReference>
<keyword evidence="8" id="KW-0175">Coiled coil</keyword>
<reference evidence="11 12" key="1">
    <citation type="journal article" date="2012" name="Genome Biol.">
        <title>Genome and low-iron response of an oceanic diatom adapted to chronic iron limitation.</title>
        <authorList>
            <person name="Lommer M."/>
            <person name="Specht M."/>
            <person name="Roy A.S."/>
            <person name="Kraemer L."/>
            <person name="Andreson R."/>
            <person name="Gutowska M.A."/>
            <person name="Wolf J."/>
            <person name="Bergner S.V."/>
            <person name="Schilhabel M.B."/>
            <person name="Klostermeier U.C."/>
            <person name="Beiko R.G."/>
            <person name="Rosenstiel P."/>
            <person name="Hippler M."/>
            <person name="Laroche J."/>
        </authorList>
    </citation>
    <scope>NUCLEOTIDE SEQUENCE [LARGE SCALE GENOMIC DNA]</scope>
    <source>
        <strain evidence="11 12">CCMP1005</strain>
    </source>
</reference>
<dbReference type="Gene3D" id="3.30.40.10">
    <property type="entry name" value="Zinc/RING finger domain, C3HC4 (zinc finger)"/>
    <property type="match status" value="1"/>
</dbReference>
<dbReference type="EMBL" id="AGNL01002811">
    <property type="protein sequence ID" value="EJK75659.1"/>
    <property type="molecule type" value="Genomic_DNA"/>
</dbReference>
<dbReference type="SMART" id="SM00487">
    <property type="entry name" value="DEXDc"/>
    <property type="match status" value="1"/>
</dbReference>
<keyword evidence="3 7" id="KW-0863">Zinc-finger</keyword>
<dbReference type="OrthoDB" id="204355at2759"/>
<keyword evidence="12" id="KW-1185">Reference proteome</keyword>
<dbReference type="eggNOG" id="KOG1001">
    <property type="taxonomic scope" value="Eukaryota"/>
</dbReference>
<evidence type="ECO:0000256" key="8">
    <source>
        <dbReference type="SAM" id="Coils"/>
    </source>
</evidence>
<evidence type="ECO:0000256" key="3">
    <source>
        <dbReference type="ARBA" id="ARBA00022771"/>
    </source>
</evidence>
<dbReference type="InterPro" id="IPR050628">
    <property type="entry name" value="SNF2_RAD54_helicase_TF"/>
</dbReference>
<dbReference type="InterPro" id="IPR000330">
    <property type="entry name" value="SNF2_N"/>
</dbReference>
<protein>
    <recommendedName>
        <fullName evidence="10">PHD-type domain-containing protein</fullName>
    </recommendedName>
</protein>
<keyword evidence="4" id="KW-0378">Hydrolase</keyword>
<evidence type="ECO:0000256" key="5">
    <source>
        <dbReference type="ARBA" id="ARBA00022833"/>
    </source>
</evidence>
<feature type="coiled-coil region" evidence="8">
    <location>
        <begin position="492"/>
        <end position="519"/>
    </location>
</feature>